<keyword evidence="2" id="KW-1185">Reference proteome</keyword>
<dbReference type="EMBL" id="KE124929">
    <property type="protein sequence ID" value="EPB74765.1"/>
    <property type="molecule type" value="Genomic_DNA"/>
</dbReference>
<gene>
    <name evidence="1" type="ORF">ANCCEY_06130</name>
</gene>
<evidence type="ECO:0000313" key="1">
    <source>
        <dbReference type="EMBL" id="EPB74765.1"/>
    </source>
</evidence>
<reference evidence="1 2" key="1">
    <citation type="submission" date="2013-05" db="EMBL/GenBank/DDBJ databases">
        <title>Draft genome of the parasitic nematode Anyclostoma ceylanicum.</title>
        <authorList>
            <person name="Mitreva M."/>
        </authorList>
    </citation>
    <scope>NUCLEOTIDE SEQUENCE [LARGE SCALE GENOMIC DNA]</scope>
</reference>
<name>A0A0D6LRU1_9BILA</name>
<dbReference type="Proteomes" id="UP000054495">
    <property type="component" value="Unassembled WGS sequence"/>
</dbReference>
<proteinExistence type="predicted"/>
<accession>A0A0D6LRU1</accession>
<organism evidence="1 2">
    <name type="scientific">Ancylostoma ceylanicum</name>
    <dbReference type="NCBI Taxonomy" id="53326"/>
    <lineage>
        <taxon>Eukaryota</taxon>
        <taxon>Metazoa</taxon>
        <taxon>Ecdysozoa</taxon>
        <taxon>Nematoda</taxon>
        <taxon>Chromadorea</taxon>
        <taxon>Rhabditida</taxon>
        <taxon>Rhabditina</taxon>
        <taxon>Rhabditomorpha</taxon>
        <taxon>Strongyloidea</taxon>
        <taxon>Ancylostomatidae</taxon>
        <taxon>Ancylostomatinae</taxon>
        <taxon>Ancylostoma</taxon>
    </lineage>
</organism>
<sequence>MQQLIAATCSAMEDVAVTRITSLTSMSAEGHAEEDGSTMQQLIAATCSAMEDVAVTRITSLTSMSAEGHAEEGIWITQLQLKPARQRWDRLNCEGGCAKESLRLIKKTSIKIKI</sequence>
<dbReference type="AlphaFoldDB" id="A0A0D6LRU1"/>
<evidence type="ECO:0000313" key="2">
    <source>
        <dbReference type="Proteomes" id="UP000054495"/>
    </source>
</evidence>
<protein>
    <submittedName>
        <fullName evidence="1">Uncharacterized protein</fullName>
    </submittedName>
</protein>